<dbReference type="AlphaFoldDB" id="A0A1I6V420"/>
<evidence type="ECO:0000256" key="5">
    <source>
        <dbReference type="PROSITE-ProRule" id="PRU01248"/>
    </source>
</evidence>
<dbReference type="Gene3D" id="1.10.150.130">
    <property type="match status" value="1"/>
</dbReference>
<dbReference type="PANTHER" id="PTHR30629:SF2">
    <property type="entry name" value="PROPHAGE INTEGRASE INTS-RELATED"/>
    <property type="match status" value="1"/>
</dbReference>
<dbReference type="PANTHER" id="PTHR30629">
    <property type="entry name" value="PROPHAGE INTEGRASE"/>
    <property type="match status" value="1"/>
</dbReference>
<dbReference type="InterPro" id="IPR044068">
    <property type="entry name" value="CB"/>
</dbReference>
<dbReference type="GO" id="GO:0015074">
    <property type="term" value="P:DNA integration"/>
    <property type="evidence" value="ECO:0007669"/>
    <property type="project" value="UniProtKB-KW"/>
</dbReference>
<keyword evidence="2" id="KW-0229">DNA integration</keyword>
<evidence type="ECO:0000313" key="8">
    <source>
        <dbReference type="EMBL" id="SFT08445.1"/>
    </source>
</evidence>
<keyword evidence="4" id="KW-0233">DNA recombination</keyword>
<gene>
    <name evidence="8" type="ORF">SAMN05444586_102069</name>
</gene>
<evidence type="ECO:0000256" key="1">
    <source>
        <dbReference type="ARBA" id="ARBA00008857"/>
    </source>
</evidence>
<dbReference type="InterPro" id="IPR002104">
    <property type="entry name" value="Integrase_catalytic"/>
</dbReference>
<evidence type="ECO:0000256" key="2">
    <source>
        <dbReference type="ARBA" id="ARBA00022908"/>
    </source>
</evidence>
<reference evidence="9" key="1">
    <citation type="submission" date="2016-10" db="EMBL/GenBank/DDBJ databases">
        <authorList>
            <person name="Varghese N."/>
            <person name="Submissions S."/>
        </authorList>
    </citation>
    <scope>NUCLEOTIDE SEQUENCE [LARGE SCALE GENOMIC DNA]</scope>
    <source>
        <strain evidence="9">ANC 5076</strain>
    </source>
</reference>
<evidence type="ECO:0000259" key="6">
    <source>
        <dbReference type="PROSITE" id="PS51898"/>
    </source>
</evidence>
<sequence length="406" mass="46783">MITDTKIKSLKAQEKTYRVADHNGLCVEIRPNGSKLWRYRYRFNGKASMLSLGEYPIVGLADARKARDEAKQLLINGINPSEERQRLKKETLEVDANTFKTVSEEYIREMLAQRTEGYRTKVIRALEIDIWPVIGNKNVRDVSSADVLQIIKATINRVRKTGIRGTGEVTAMNNQKFIGAIMRYSIATLRAENDPTYAVRGSIARPDIEHARPLTKQEQILFRNGVESYKGSNTVKNALLTLAYTMLRSIEIRRMKWEYVDFDLKIINFPIASKTNNQERTTKKNRIHIVPMSTQLFNILKSQHSESGNKDYVFPAVYHFKSDGMGISTLNVALKRMGLKTVTAHDFRATASTILNEKDFDENWIEKQLAHADQNKTRASYNHAKYMEQRRDMLQQWADIIDSWKE</sequence>
<dbReference type="Gene3D" id="3.30.160.390">
    <property type="entry name" value="Integrase, DNA-binding domain"/>
    <property type="match status" value="1"/>
</dbReference>
<dbReference type="Gene3D" id="1.10.443.10">
    <property type="entry name" value="Intergrase catalytic core"/>
    <property type="match status" value="1"/>
</dbReference>
<dbReference type="CDD" id="cd00801">
    <property type="entry name" value="INT_P4_C"/>
    <property type="match status" value="1"/>
</dbReference>
<dbReference type="InterPro" id="IPR010998">
    <property type="entry name" value="Integrase_recombinase_N"/>
</dbReference>
<protein>
    <submittedName>
        <fullName evidence="8">Integrase</fullName>
    </submittedName>
</protein>
<evidence type="ECO:0000256" key="3">
    <source>
        <dbReference type="ARBA" id="ARBA00023125"/>
    </source>
</evidence>
<dbReference type="InterPro" id="IPR025166">
    <property type="entry name" value="Integrase_DNA_bind_dom"/>
</dbReference>
<evidence type="ECO:0000259" key="7">
    <source>
        <dbReference type="PROSITE" id="PS51900"/>
    </source>
</evidence>
<dbReference type="PROSITE" id="PS51898">
    <property type="entry name" value="TYR_RECOMBINASE"/>
    <property type="match status" value="1"/>
</dbReference>
<dbReference type="Pfam" id="PF13356">
    <property type="entry name" value="Arm-DNA-bind_3"/>
    <property type="match status" value="1"/>
</dbReference>
<dbReference type="InterPro" id="IPR013762">
    <property type="entry name" value="Integrase-like_cat_sf"/>
</dbReference>
<evidence type="ECO:0000313" key="9">
    <source>
        <dbReference type="Proteomes" id="UP000182827"/>
    </source>
</evidence>
<dbReference type="SUPFAM" id="SSF56349">
    <property type="entry name" value="DNA breaking-rejoining enzymes"/>
    <property type="match status" value="1"/>
</dbReference>
<dbReference type="Proteomes" id="UP000182827">
    <property type="component" value="Unassembled WGS sequence"/>
</dbReference>
<dbReference type="InterPro" id="IPR038488">
    <property type="entry name" value="Integrase_DNA-bd_sf"/>
</dbReference>
<feature type="domain" description="Tyr recombinase" evidence="6">
    <location>
        <begin position="209"/>
        <end position="395"/>
    </location>
</feature>
<dbReference type="EMBL" id="FOZU01000020">
    <property type="protein sequence ID" value="SFT08445.1"/>
    <property type="molecule type" value="Genomic_DNA"/>
</dbReference>
<dbReference type="InterPro" id="IPR053876">
    <property type="entry name" value="Phage_int_M"/>
</dbReference>
<name>A0A1I6V420_9GAMM</name>
<organism evidence="8 9">
    <name type="scientific">Acinetobacter bohemicus</name>
    <dbReference type="NCBI Taxonomy" id="1435036"/>
    <lineage>
        <taxon>Bacteria</taxon>
        <taxon>Pseudomonadati</taxon>
        <taxon>Pseudomonadota</taxon>
        <taxon>Gammaproteobacteria</taxon>
        <taxon>Moraxellales</taxon>
        <taxon>Moraxellaceae</taxon>
        <taxon>Acinetobacter</taxon>
    </lineage>
</organism>
<dbReference type="GO" id="GO:0003677">
    <property type="term" value="F:DNA binding"/>
    <property type="evidence" value="ECO:0007669"/>
    <property type="project" value="UniProtKB-UniRule"/>
</dbReference>
<dbReference type="GO" id="GO:0006310">
    <property type="term" value="P:DNA recombination"/>
    <property type="evidence" value="ECO:0007669"/>
    <property type="project" value="UniProtKB-KW"/>
</dbReference>
<dbReference type="InterPro" id="IPR050808">
    <property type="entry name" value="Phage_Integrase"/>
</dbReference>
<dbReference type="Pfam" id="PF22022">
    <property type="entry name" value="Phage_int_M"/>
    <property type="match status" value="1"/>
</dbReference>
<dbReference type="Pfam" id="PF00589">
    <property type="entry name" value="Phage_integrase"/>
    <property type="match status" value="1"/>
</dbReference>
<accession>A0A1I6V420</accession>
<comment type="similarity">
    <text evidence="1">Belongs to the 'phage' integrase family.</text>
</comment>
<keyword evidence="3 5" id="KW-0238">DNA-binding</keyword>
<dbReference type="RefSeq" id="WP_074947077.1">
    <property type="nucleotide sequence ID" value="NZ_FOZU01000020.1"/>
</dbReference>
<keyword evidence="9" id="KW-1185">Reference proteome</keyword>
<proteinExistence type="inferred from homology"/>
<dbReference type="InterPro" id="IPR011010">
    <property type="entry name" value="DNA_brk_join_enz"/>
</dbReference>
<feature type="domain" description="Core-binding (CB)" evidence="7">
    <location>
        <begin position="97"/>
        <end position="186"/>
    </location>
</feature>
<evidence type="ECO:0000256" key="4">
    <source>
        <dbReference type="ARBA" id="ARBA00023172"/>
    </source>
</evidence>
<dbReference type="PROSITE" id="PS51900">
    <property type="entry name" value="CB"/>
    <property type="match status" value="1"/>
</dbReference>